<evidence type="ECO:0000313" key="2">
    <source>
        <dbReference type="EMBL" id="EJU03487.1"/>
    </source>
</evidence>
<dbReference type="RefSeq" id="XP_040630381.1">
    <property type="nucleotide sequence ID" value="XM_040772215.1"/>
</dbReference>
<protein>
    <submittedName>
        <fullName evidence="2">Uncharacterized protein</fullName>
    </submittedName>
</protein>
<dbReference type="AlphaFoldDB" id="M5GBP8"/>
<evidence type="ECO:0000313" key="3">
    <source>
        <dbReference type="Proteomes" id="UP000030653"/>
    </source>
</evidence>
<feature type="compositionally biased region" description="Basic and acidic residues" evidence="1">
    <location>
        <begin position="13"/>
        <end position="23"/>
    </location>
</feature>
<accession>M5GBP8</accession>
<evidence type="ECO:0000256" key="1">
    <source>
        <dbReference type="SAM" id="MobiDB-lite"/>
    </source>
</evidence>
<dbReference type="GeneID" id="63687277"/>
<keyword evidence="3" id="KW-1185">Reference proteome</keyword>
<sequence>MGLTDVYPTSAPNDKRQPRERQPDYPIAGFGGKVATSFRVRRVYQLTTPYISRLLW</sequence>
<feature type="region of interest" description="Disordered" evidence="1">
    <location>
        <begin position="1"/>
        <end position="28"/>
    </location>
</feature>
<dbReference type="Proteomes" id="UP000030653">
    <property type="component" value="Unassembled WGS sequence"/>
</dbReference>
<dbReference type="HOGENOM" id="CLU_3014103_0_0_1"/>
<gene>
    <name evidence="2" type="ORF">DACRYDRAFT_21065</name>
</gene>
<reference evidence="2 3" key="1">
    <citation type="journal article" date="2012" name="Science">
        <title>The Paleozoic origin of enzymatic lignin decomposition reconstructed from 31 fungal genomes.</title>
        <authorList>
            <person name="Floudas D."/>
            <person name="Binder M."/>
            <person name="Riley R."/>
            <person name="Barry K."/>
            <person name="Blanchette R.A."/>
            <person name="Henrissat B."/>
            <person name="Martinez A.T."/>
            <person name="Otillar R."/>
            <person name="Spatafora J.W."/>
            <person name="Yadav J.S."/>
            <person name="Aerts A."/>
            <person name="Benoit I."/>
            <person name="Boyd A."/>
            <person name="Carlson A."/>
            <person name="Copeland A."/>
            <person name="Coutinho P.M."/>
            <person name="de Vries R.P."/>
            <person name="Ferreira P."/>
            <person name="Findley K."/>
            <person name="Foster B."/>
            <person name="Gaskell J."/>
            <person name="Glotzer D."/>
            <person name="Gorecki P."/>
            <person name="Heitman J."/>
            <person name="Hesse C."/>
            <person name="Hori C."/>
            <person name="Igarashi K."/>
            <person name="Jurgens J.A."/>
            <person name="Kallen N."/>
            <person name="Kersten P."/>
            <person name="Kohler A."/>
            <person name="Kuees U."/>
            <person name="Kumar T.K.A."/>
            <person name="Kuo A."/>
            <person name="LaButti K."/>
            <person name="Larrondo L.F."/>
            <person name="Lindquist E."/>
            <person name="Ling A."/>
            <person name="Lombard V."/>
            <person name="Lucas S."/>
            <person name="Lundell T."/>
            <person name="Martin R."/>
            <person name="McLaughlin D.J."/>
            <person name="Morgenstern I."/>
            <person name="Morin E."/>
            <person name="Murat C."/>
            <person name="Nagy L.G."/>
            <person name="Nolan M."/>
            <person name="Ohm R.A."/>
            <person name="Patyshakuliyeva A."/>
            <person name="Rokas A."/>
            <person name="Ruiz-Duenas F.J."/>
            <person name="Sabat G."/>
            <person name="Salamov A."/>
            <person name="Samejima M."/>
            <person name="Schmutz J."/>
            <person name="Slot J.C."/>
            <person name="St John F."/>
            <person name="Stenlid J."/>
            <person name="Sun H."/>
            <person name="Sun S."/>
            <person name="Syed K."/>
            <person name="Tsang A."/>
            <person name="Wiebenga A."/>
            <person name="Young D."/>
            <person name="Pisabarro A."/>
            <person name="Eastwood D.C."/>
            <person name="Martin F."/>
            <person name="Cullen D."/>
            <person name="Grigoriev I.V."/>
            <person name="Hibbett D.S."/>
        </authorList>
    </citation>
    <scope>NUCLEOTIDE SEQUENCE [LARGE SCALE GENOMIC DNA]</scope>
    <source>
        <strain evidence="2 3">DJM-731 SS1</strain>
    </source>
</reference>
<name>M5GBP8_DACPD</name>
<organism evidence="2 3">
    <name type="scientific">Dacryopinax primogenitus (strain DJM 731)</name>
    <name type="common">Brown rot fungus</name>
    <dbReference type="NCBI Taxonomy" id="1858805"/>
    <lineage>
        <taxon>Eukaryota</taxon>
        <taxon>Fungi</taxon>
        <taxon>Dikarya</taxon>
        <taxon>Basidiomycota</taxon>
        <taxon>Agaricomycotina</taxon>
        <taxon>Dacrymycetes</taxon>
        <taxon>Dacrymycetales</taxon>
        <taxon>Dacrymycetaceae</taxon>
        <taxon>Dacryopinax</taxon>
    </lineage>
</organism>
<dbReference type="EMBL" id="JH795859">
    <property type="protein sequence ID" value="EJU03487.1"/>
    <property type="molecule type" value="Genomic_DNA"/>
</dbReference>
<proteinExistence type="predicted"/>